<dbReference type="InterPro" id="IPR001789">
    <property type="entry name" value="Sig_transdc_resp-reg_receiver"/>
</dbReference>
<reference evidence="6 7" key="1">
    <citation type="submission" date="2019-07" db="EMBL/GenBank/DDBJ databases">
        <title>Genomic Encyclopedia of Archaeal and Bacterial Type Strains, Phase II (KMG-II): from individual species to whole genera.</title>
        <authorList>
            <person name="Goeker M."/>
        </authorList>
    </citation>
    <scope>NUCLEOTIDE SEQUENCE [LARGE SCALE GENOMIC DNA]</scope>
    <source>
        <strain evidence="6 7">DSM 18850</strain>
    </source>
</reference>
<dbReference type="Proteomes" id="UP000325105">
    <property type="component" value="Unassembled WGS sequence"/>
</dbReference>
<keyword evidence="7" id="KW-1185">Reference proteome</keyword>
<protein>
    <submittedName>
        <fullName evidence="6">LuxR family two component transcriptional regulator</fullName>
    </submittedName>
</protein>
<evidence type="ECO:0000256" key="2">
    <source>
        <dbReference type="ARBA" id="ARBA00023125"/>
    </source>
</evidence>
<evidence type="ECO:0000313" key="6">
    <source>
        <dbReference type="EMBL" id="TYP92477.1"/>
    </source>
</evidence>
<dbReference type="PRINTS" id="PR00038">
    <property type="entry name" value="HTHLUXR"/>
</dbReference>
<dbReference type="PROSITE" id="PS50110">
    <property type="entry name" value="RESPONSE_REGULATORY"/>
    <property type="match status" value="1"/>
</dbReference>
<feature type="domain" description="HTH luxR-type" evidence="4">
    <location>
        <begin position="150"/>
        <end position="215"/>
    </location>
</feature>
<dbReference type="InterPro" id="IPR011006">
    <property type="entry name" value="CheY-like_superfamily"/>
</dbReference>
<sequence>MIKIILAEDHLVVRNGIKLLIDSQDNLTVVGEANNGIEVMELLEKGTEADIVLTDISMAGMDGIQLVERLQQLYPGIKVIMLSMLNSSQHVFQAFEKGAKGYLVKNVGYDELLFAIEHVEKGGRYLCEEIAMMLLDKLHDVPSSSTNVEQLMADLDISDRELEVLQLISEGYTNVEIADKLFLSKRTVEGHRQNLIDKTGVKNSAALIKLAVKNGLIK</sequence>
<dbReference type="PROSITE" id="PS50043">
    <property type="entry name" value="HTH_LUXR_2"/>
    <property type="match status" value="1"/>
</dbReference>
<keyword evidence="2" id="KW-0238">DNA-binding</keyword>
<dbReference type="RefSeq" id="WP_246155028.1">
    <property type="nucleotide sequence ID" value="NZ_VNHX01000016.1"/>
</dbReference>
<dbReference type="Pfam" id="PF00196">
    <property type="entry name" value="GerE"/>
    <property type="match status" value="1"/>
</dbReference>
<comment type="caution">
    <text evidence="6">The sequence shown here is derived from an EMBL/GenBank/DDBJ whole genome shotgun (WGS) entry which is preliminary data.</text>
</comment>
<proteinExistence type="predicted"/>
<dbReference type="InterPro" id="IPR058245">
    <property type="entry name" value="NreC/VraR/RcsB-like_REC"/>
</dbReference>
<dbReference type="SUPFAM" id="SSF46894">
    <property type="entry name" value="C-terminal effector domain of the bipartite response regulators"/>
    <property type="match status" value="1"/>
</dbReference>
<dbReference type="EMBL" id="VNHX01000016">
    <property type="protein sequence ID" value="TYP92477.1"/>
    <property type="molecule type" value="Genomic_DNA"/>
</dbReference>
<dbReference type="AlphaFoldDB" id="A0A5S5D8Q8"/>
<dbReference type="SMART" id="SM00448">
    <property type="entry name" value="REC"/>
    <property type="match status" value="1"/>
</dbReference>
<dbReference type="CDD" id="cd06170">
    <property type="entry name" value="LuxR_C_like"/>
    <property type="match status" value="1"/>
</dbReference>
<feature type="modified residue" description="4-aspartylphosphate" evidence="3">
    <location>
        <position position="55"/>
    </location>
</feature>
<dbReference type="PROSITE" id="PS00622">
    <property type="entry name" value="HTH_LUXR_1"/>
    <property type="match status" value="1"/>
</dbReference>
<dbReference type="SUPFAM" id="SSF52172">
    <property type="entry name" value="CheY-like"/>
    <property type="match status" value="1"/>
</dbReference>
<dbReference type="GO" id="GO:0003677">
    <property type="term" value="F:DNA binding"/>
    <property type="evidence" value="ECO:0007669"/>
    <property type="project" value="UniProtKB-KW"/>
</dbReference>
<dbReference type="Pfam" id="PF00072">
    <property type="entry name" value="Response_reg"/>
    <property type="match status" value="1"/>
</dbReference>
<dbReference type="InterPro" id="IPR039420">
    <property type="entry name" value="WalR-like"/>
</dbReference>
<dbReference type="PANTHER" id="PTHR43214:SF43">
    <property type="entry name" value="TWO-COMPONENT RESPONSE REGULATOR"/>
    <property type="match status" value="1"/>
</dbReference>
<dbReference type="InterPro" id="IPR000792">
    <property type="entry name" value="Tscrpt_reg_LuxR_C"/>
</dbReference>
<feature type="domain" description="Response regulatory" evidence="5">
    <location>
        <begin position="3"/>
        <end position="120"/>
    </location>
</feature>
<evidence type="ECO:0000259" key="4">
    <source>
        <dbReference type="PROSITE" id="PS50043"/>
    </source>
</evidence>
<dbReference type="CDD" id="cd17535">
    <property type="entry name" value="REC_NarL-like"/>
    <property type="match status" value="1"/>
</dbReference>
<dbReference type="SMART" id="SM00421">
    <property type="entry name" value="HTH_LUXR"/>
    <property type="match status" value="1"/>
</dbReference>
<organism evidence="6 7">
    <name type="scientific">Sphingobacterium allocomposti</name>
    <dbReference type="NCBI Taxonomy" id="415956"/>
    <lineage>
        <taxon>Bacteria</taxon>
        <taxon>Pseudomonadati</taxon>
        <taxon>Bacteroidota</taxon>
        <taxon>Sphingobacteriia</taxon>
        <taxon>Sphingobacteriales</taxon>
        <taxon>Sphingobacteriaceae</taxon>
        <taxon>Sphingobacterium</taxon>
    </lineage>
</organism>
<evidence type="ECO:0000313" key="7">
    <source>
        <dbReference type="Proteomes" id="UP000325105"/>
    </source>
</evidence>
<dbReference type="PANTHER" id="PTHR43214">
    <property type="entry name" value="TWO-COMPONENT RESPONSE REGULATOR"/>
    <property type="match status" value="1"/>
</dbReference>
<dbReference type="InterPro" id="IPR016032">
    <property type="entry name" value="Sig_transdc_resp-reg_C-effctor"/>
</dbReference>
<evidence type="ECO:0000256" key="1">
    <source>
        <dbReference type="ARBA" id="ARBA00022553"/>
    </source>
</evidence>
<accession>A0A5S5D8Q8</accession>
<dbReference type="GO" id="GO:0000160">
    <property type="term" value="P:phosphorelay signal transduction system"/>
    <property type="evidence" value="ECO:0007669"/>
    <property type="project" value="InterPro"/>
</dbReference>
<evidence type="ECO:0000259" key="5">
    <source>
        <dbReference type="PROSITE" id="PS50110"/>
    </source>
</evidence>
<dbReference type="GO" id="GO:0006355">
    <property type="term" value="P:regulation of DNA-templated transcription"/>
    <property type="evidence" value="ECO:0007669"/>
    <property type="project" value="InterPro"/>
</dbReference>
<dbReference type="Gene3D" id="3.40.50.2300">
    <property type="match status" value="1"/>
</dbReference>
<evidence type="ECO:0000256" key="3">
    <source>
        <dbReference type="PROSITE-ProRule" id="PRU00169"/>
    </source>
</evidence>
<keyword evidence="1 3" id="KW-0597">Phosphoprotein</keyword>
<gene>
    <name evidence="6" type="ORF">BC792_11679</name>
</gene>
<name>A0A5S5D8Q8_9SPHI</name>